<name>A0ABD6ASY7_9EURY</name>
<keyword evidence="2" id="KW-1185">Reference proteome</keyword>
<accession>A0ABD6ASY7</accession>
<gene>
    <name evidence="1" type="ORF">ACFSBT_04175</name>
</gene>
<dbReference type="AlphaFoldDB" id="A0ABD6ASY7"/>
<reference evidence="1 2" key="1">
    <citation type="journal article" date="2019" name="Int. J. Syst. Evol. Microbiol.">
        <title>The Global Catalogue of Microorganisms (GCM) 10K type strain sequencing project: providing services to taxonomists for standard genome sequencing and annotation.</title>
        <authorList>
            <consortium name="The Broad Institute Genomics Platform"/>
            <consortium name="The Broad Institute Genome Sequencing Center for Infectious Disease"/>
            <person name="Wu L."/>
            <person name="Ma J."/>
        </authorList>
    </citation>
    <scope>NUCLEOTIDE SEQUENCE [LARGE SCALE GENOMIC DNA]</scope>
    <source>
        <strain evidence="1 2">CGMCC 1.12563</strain>
    </source>
</reference>
<proteinExistence type="predicted"/>
<evidence type="ECO:0000313" key="1">
    <source>
        <dbReference type="EMBL" id="MFD1512476.1"/>
    </source>
</evidence>
<comment type="caution">
    <text evidence="1">The sequence shown here is derived from an EMBL/GenBank/DDBJ whole genome shotgun (WGS) entry which is preliminary data.</text>
</comment>
<organism evidence="1 2">
    <name type="scientific">Halomarina rubra</name>
    <dbReference type="NCBI Taxonomy" id="2071873"/>
    <lineage>
        <taxon>Archaea</taxon>
        <taxon>Methanobacteriati</taxon>
        <taxon>Methanobacteriota</taxon>
        <taxon>Stenosarchaea group</taxon>
        <taxon>Halobacteria</taxon>
        <taxon>Halobacteriales</taxon>
        <taxon>Natronomonadaceae</taxon>
        <taxon>Halomarina</taxon>
    </lineage>
</organism>
<protein>
    <submittedName>
        <fullName evidence="1">Uncharacterized protein</fullName>
    </submittedName>
</protein>
<evidence type="ECO:0000313" key="2">
    <source>
        <dbReference type="Proteomes" id="UP001597187"/>
    </source>
</evidence>
<dbReference type="EMBL" id="JBHUDC010000002">
    <property type="protein sequence ID" value="MFD1512476.1"/>
    <property type="molecule type" value="Genomic_DNA"/>
</dbReference>
<dbReference type="Proteomes" id="UP001597187">
    <property type="component" value="Unassembled WGS sequence"/>
</dbReference>
<dbReference type="RefSeq" id="WP_250872454.1">
    <property type="nucleotide sequence ID" value="NZ_JALXFV010000002.1"/>
</dbReference>
<sequence>MVDDVSDFLEVGEKHFENHQQLANHINQKYTSGSIKGEFNIIGAINNLGHTDGVEDSKQHFMDLLADEFQMLHSSGDLYRIFTTVDDDPMYSYVWADSDAPIFLTTANKTDQIPQTIQRFLHTKHGVGRLMLSKREVDGIRKSLSSRFDNLVVPYFSARRSRDSLIGAQRRPNVDRSIQYRAIDGLATYREMRYNYGILPQIMTFKLPGMFKFRVKSDGTFVHQHGTFHQVWDAFQNQIERVNAMKECANTGGFTANQTSRFREEGFSISTPWGIQVEKGIDASHIETLPEQLEDDFWEFSLSEYYVNPESDIFDAELIDDTTRERTTMKTRGNQIRIFPRELTDIDQSIRLFNFVSDHFESDCTPVKIV</sequence>